<feature type="region of interest" description="Disordered" evidence="4">
    <location>
        <begin position="1"/>
        <end position="47"/>
    </location>
</feature>
<dbReference type="InParanoid" id="A0A0C3A8T5"/>
<sequence>MNRGTRENMPRSRSRSAQARSAGNSRRAFRNFHESASSPGAYSSRFDADPRRKQTLLSLVDLLSELTQDGGLEADLTSPPPATDDELREPMTAEEKLQAAGAEQFFKFEKRVENLDKELRNFANAARQLGSSVGILSSAFKLRERLTKILFLFRENAASLFPRKITRHPKESLLNPNLMDRKRRHSAWRIHRPPPVTKLILEDNLQPETLPSQFLSFARDVVTFLNCLNEFPEFTDEAVDQSMKAFEGDLKYWASCLDEYKSQFRSAAVQRYVHDLTSEIGDHVDSITVTLSMFIEIGVPTIRFHQQHAATNLFNLSTVATFFSAVTASTLQFSSSSTGTVLADSVNAFWFASLVFSIAASVNSLLGLTWKQAMYRSPGHRVPWWVLIWIKRSPLVFLVMSVACFSSGLMLFTYSSHQGRVTSTIITVLTASRCLVGSTASSHPYSSCQVVTSFGLAAVSAWFMSERWIFVQHSGQKWLGDAISEFGNHIADLRVVQAARFVTGWLYGCIAAVFARFKRLVEWVNTTPARQEKHELPFFDDPHQPRVSRHPIPPPHYRHNTQDTIPPLLPQDIAFSSCSDFTERRMSADERSEDSVATGQSHARQRFVNAIRTVIMLQSTQAAGTARPMSPRRDSAWETPQLTSPGRFADPAMQTLRNNRMMANIEKLKMLGPIQELAAHQALVRHLQFSPNGKYLATSSWDRTSVIFRVGQNGELATHRVLVHVRGFIGQVAWSPNGRTLLTRLTRSVKVWTEDGVCKKTIERQNGIQSIVWLPNSDAFLSVEGSEVVKLDLSGKVLDTYNFGQVRLHNVAVTDDCVRLVGVGPAIASSEVPQPSRHTRVEKRIIVYNMERKRKESQTPFANDVRDVTMARRTSVVLISPEKAPPQLWKVETVRDRDNNCLTSRLTLKHTFVLKVHVDFAGPCYFGGRDDQFVWCAGKAGDIHIWDRDTAALLHCIRPPAQHSLDLTCIAWNYATDDPFSFAAGSHDGAVRLWSTSAPPEPDAKSESSSFYDQHAEGDRMTVFSHQSG</sequence>
<evidence type="ECO:0000256" key="2">
    <source>
        <dbReference type="ARBA" id="ARBA00022737"/>
    </source>
</evidence>
<keyword evidence="5" id="KW-0812">Transmembrane</keyword>
<evidence type="ECO:0000256" key="5">
    <source>
        <dbReference type="SAM" id="Phobius"/>
    </source>
</evidence>
<proteinExistence type="predicted"/>
<keyword evidence="5" id="KW-1133">Transmembrane helix</keyword>
<keyword evidence="5" id="KW-0472">Membrane</keyword>
<dbReference type="AlphaFoldDB" id="A0A0C3A8T5"/>
<evidence type="ECO:0000313" key="7">
    <source>
        <dbReference type="Proteomes" id="UP000053989"/>
    </source>
</evidence>
<name>A0A0C3A8T5_9AGAM</name>
<dbReference type="InterPro" id="IPR051350">
    <property type="entry name" value="WD_repeat-ST_regulator"/>
</dbReference>
<keyword evidence="2" id="KW-0677">Repeat</keyword>
<evidence type="ECO:0000313" key="6">
    <source>
        <dbReference type="EMBL" id="KIM61282.1"/>
    </source>
</evidence>
<keyword evidence="7" id="KW-1185">Reference proteome</keyword>
<dbReference type="OrthoDB" id="972532at2759"/>
<dbReference type="InterPro" id="IPR015943">
    <property type="entry name" value="WD40/YVTN_repeat-like_dom_sf"/>
</dbReference>
<feature type="transmembrane region" description="Helical" evidence="5">
    <location>
        <begin position="313"/>
        <end position="333"/>
    </location>
</feature>
<evidence type="ECO:0000256" key="4">
    <source>
        <dbReference type="SAM" id="MobiDB-lite"/>
    </source>
</evidence>
<gene>
    <name evidence="6" type="ORF">SCLCIDRAFT_26061</name>
</gene>
<protein>
    <submittedName>
        <fullName evidence="6">Uncharacterized protein</fullName>
    </submittedName>
</protein>
<organism evidence="6 7">
    <name type="scientific">Scleroderma citrinum Foug A</name>
    <dbReference type="NCBI Taxonomy" id="1036808"/>
    <lineage>
        <taxon>Eukaryota</taxon>
        <taxon>Fungi</taxon>
        <taxon>Dikarya</taxon>
        <taxon>Basidiomycota</taxon>
        <taxon>Agaricomycotina</taxon>
        <taxon>Agaricomycetes</taxon>
        <taxon>Agaricomycetidae</taxon>
        <taxon>Boletales</taxon>
        <taxon>Sclerodermatineae</taxon>
        <taxon>Sclerodermataceae</taxon>
        <taxon>Scleroderma</taxon>
    </lineage>
</organism>
<dbReference type="SUPFAM" id="SSF50978">
    <property type="entry name" value="WD40 repeat-like"/>
    <property type="match status" value="1"/>
</dbReference>
<dbReference type="SMART" id="SM00320">
    <property type="entry name" value="WD40"/>
    <property type="match status" value="4"/>
</dbReference>
<dbReference type="STRING" id="1036808.A0A0C3A8T5"/>
<dbReference type="EMBL" id="KN822054">
    <property type="protein sequence ID" value="KIM61282.1"/>
    <property type="molecule type" value="Genomic_DNA"/>
</dbReference>
<dbReference type="Gene3D" id="2.130.10.10">
    <property type="entry name" value="YVTN repeat-like/Quinoprotein amine dehydrogenase"/>
    <property type="match status" value="2"/>
</dbReference>
<dbReference type="Pfam" id="PF00400">
    <property type="entry name" value="WD40"/>
    <property type="match status" value="2"/>
</dbReference>
<dbReference type="HOGENOM" id="CLU_008849_0_0_1"/>
<accession>A0A0C3A8T5</accession>
<reference evidence="6 7" key="1">
    <citation type="submission" date="2014-04" db="EMBL/GenBank/DDBJ databases">
        <authorList>
            <consortium name="DOE Joint Genome Institute"/>
            <person name="Kuo A."/>
            <person name="Kohler A."/>
            <person name="Nagy L.G."/>
            <person name="Floudas D."/>
            <person name="Copeland A."/>
            <person name="Barry K.W."/>
            <person name="Cichocki N."/>
            <person name="Veneault-Fourrey C."/>
            <person name="LaButti K."/>
            <person name="Lindquist E.A."/>
            <person name="Lipzen A."/>
            <person name="Lundell T."/>
            <person name="Morin E."/>
            <person name="Murat C."/>
            <person name="Sun H."/>
            <person name="Tunlid A."/>
            <person name="Henrissat B."/>
            <person name="Grigoriev I.V."/>
            <person name="Hibbett D.S."/>
            <person name="Martin F."/>
            <person name="Nordberg H.P."/>
            <person name="Cantor M.N."/>
            <person name="Hua S.X."/>
        </authorList>
    </citation>
    <scope>NUCLEOTIDE SEQUENCE [LARGE SCALE GENOMIC DNA]</scope>
    <source>
        <strain evidence="6 7">Foug A</strain>
    </source>
</reference>
<dbReference type="Proteomes" id="UP000053989">
    <property type="component" value="Unassembled WGS sequence"/>
</dbReference>
<dbReference type="GO" id="GO:0043161">
    <property type="term" value="P:proteasome-mediated ubiquitin-dependent protein catabolic process"/>
    <property type="evidence" value="ECO:0007669"/>
    <property type="project" value="TreeGrafter"/>
</dbReference>
<dbReference type="PANTHER" id="PTHR22838:SF0">
    <property type="entry name" value="WD REPEAT-CONTAINING PROTEIN 26"/>
    <property type="match status" value="1"/>
</dbReference>
<feature type="region of interest" description="Disordered" evidence="4">
    <location>
        <begin position="993"/>
        <end position="1016"/>
    </location>
</feature>
<feature type="repeat" description="WD" evidence="3">
    <location>
        <begin position="677"/>
        <end position="718"/>
    </location>
</feature>
<feature type="region of interest" description="Disordered" evidence="4">
    <location>
        <begin position="622"/>
        <end position="648"/>
    </location>
</feature>
<evidence type="ECO:0000256" key="1">
    <source>
        <dbReference type="ARBA" id="ARBA00022574"/>
    </source>
</evidence>
<dbReference type="PROSITE" id="PS50082">
    <property type="entry name" value="WD_REPEATS_2"/>
    <property type="match status" value="1"/>
</dbReference>
<dbReference type="PANTHER" id="PTHR22838">
    <property type="entry name" value="WD REPEAT PROTEIN 26-RELATED"/>
    <property type="match status" value="1"/>
</dbReference>
<dbReference type="InterPro" id="IPR001680">
    <property type="entry name" value="WD40_rpt"/>
</dbReference>
<feature type="compositionally biased region" description="Basic and acidic residues" evidence="4">
    <location>
        <begin position="1"/>
        <end position="10"/>
    </location>
</feature>
<feature type="compositionally biased region" description="Low complexity" evidence="4">
    <location>
        <begin position="15"/>
        <end position="26"/>
    </location>
</feature>
<reference evidence="7" key="2">
    <citation type="submission" date="2015-01" db="EMBL/GenBank/DDBJ databases">
        <title>Evolutionary Origins and Diversification of the Mycorrhizal Mutualists.</title>
        <authorList>
            <consortium name="DOE Joint Genome Institute"/>
            <consortium name="Mycorrhizal Genomics Consortium"/>
            <person name="Kohler A."/>
            <person name="Kuo A."/>
            <person name="Nagy L.G."/>
            <person name="Floudas D."/>
            <person name="Copeland A."/>
            <person name="Barry K.W."/>
            <person name="Cichocki N."/>
            <person name="Veneault-Fourrey C."/>
            <person name="LaButti K."/>
            <person name="Lindquist E.A."/>
            <person name="Lipzen A."/>
            <person name="Lundell T."/>
            <person name="Morin E."/>
            <person name="Murat C."/>
            <person name="Riley R."/>
            <person name="Ohm R."/>
            <person name="Sun H."/>
            <person name="Tunlid A."/>
            <person name="Henrissat B."/>
            <person name="Grigoriev I.V."/>
            <person name="Hibbett D.S."/>
            <person name="Martin F."/>
        </authorList>
    </citation>
    <scope>NUCLEOTIDE SEQUENCE [LARGE SCALE GENOMIC DNA]</scope>
    <source>
        <strain evidence="7">Foug A</strain>
    </source>
</reference>
<dbReference type="GO" id="GO:0034657">
    <property type="term" value="C:GID complex"/>
    <property type="evidence" value="ECO:0007669"/>
    <property type="project" value="TreeGrafter"/>
</dbReference>
<evidence type="ECO:0000256" key="3">
    <source>
        <dbReference type="PROSITE-ProRule" id="PRU00221"/>
    </source>
</evidence>
<feature type="transmembrane region" description="Helical" evidence="5">
    <location>
        <begin position="348"/>
        <end position="368"/>
    </location>
</feature>
<keyword evidence="1 3" id="KW-0853">WD repeat</keyword>
<dbReference type="InterPro" id="IPR036322">
    <property type="entry name" value="WD40_repeat_dom_sf"/>
</dbReference>
<feature type="transmembrane region" description="Helical" evidence="5">
    <location>
        <begin position="395"/>
        <end position="414"/>
    </location>
</feature>